<dbReference type="RefSeq" id="WP_076760740.1">
    <property type="nucleotide sequence ID" value="NZ_JARMMI010000003.1"/>
</dbReference>
<feature type="domain" description="Ferric siderophore reductase C-terminal" evidence="2">
    <location>
        <begin position="220"/>
        <end position="241"/>
    </location>
</feature>
<evidence type="ECO:0000259" key="1">
    <source>
        <dbReference type="Pfam" id="PF06276"/>
    </source>
</evidence>
<accession>A0A1R1RZV9</accession>
<dbReference type="Proteomes" id="UP000187367">
    <property type="component" value="Unassembled WGS sequence"/>
</dbReference>
<proteinExistence type="predicted"/>
<dbReference type="GO" id="GO:0051537">
    <property type="term" value="F:2 iron, 2 sulfur cluster binding"/>
    <property type="evidence" value="ECO:0007669"/>
    <property type="project" value="InterPro"/>
</dbReference>
<comment type="caution">
    <text evidence="3">The sequence shown here is derived from an EMBL/GenBank/DDBJ whole genome shotgun (WGS) entry which is preliminary data.</text>
</comment>
<gene>
    <name evidence="3" type="ORF">BW143_21270</name>
</gene>
<sequence>MLNLKKEELESLLRFRLGTKQTGSLLSVKGSMLLNEDFLRSYVQDIKDRLNAPNQKVAASMMIKRCGMLAVMHFYLFTVYGKRLPRSPASMSWEIEGDDEGWAPLFYFAEGAEPVEGNRREALEQLTEDIFRNHVGRLIAACRRACSVSKQILWENIAVYLFWMYETLQTEMTDLKLREQAAQDFHFLLYEAQPGLFEEAADENPLGRFYPGHDADDRIRATCCLYYVTDQHGVTCSTCPRKKRKERVS</sequence>
<evidence type="ECO:0000313" key="4">
    <source>
        <dbReference type="Proteomes" id="UP000187367"/>
    </source>
</evidence>
<keyword evidence="4" id="KW-1185">Reference proteome</keyword>
<dbReference type="Pfam" id="PF06276">
    <property type="entry name" value="FhuF"/>
    <property type="match status" value="1"/>
</dbReference>
<dbReference type="OrthoDB" id="5870636at2"/>
<organism evidence="3 4">
    <name type="scientific">Bacillus swezeyi</name>
    <dbReference type="NCBI Taxonomy" id="1925020"/>
    <lineage>
        <taxon>Bacteria</taxon>
        <taxon>Bacillati</taxon>
        <taxon>Bacillota</taxon>
        <taxon>Bacilli</taxon>
        <taxon>Bacillales</taxon>
        <taxon>Bacillaceae</taxon>
        <taxon>Bacillus</taxon>
    </lineage>
</organism>
<reference evidence="3 4" key="1">
    <citation type="submission" date="2017-01" db="EMBL/GenBank/DDBJ databases">
        <title>Bacillus phylogenomics.</title>
        <authorList>
            <person name="Dunlap C."/>
        </authorList>
    </citation>
    <scope>NUCLEOTIDE SEQUENCE [LARGE SCALE GENOMIC DNA]</scope>
    <source>
        <strain evidence="3 4">NRRL B-41282</strain>
    </source>
</reference>
<dbReference type="AlphaFoldDB" id="A0A1R1RZV9"/>
<dbReference type="InterPro" id="IPR024726">
    <property type="entry name" value="FhuF_C"/>
</dbReference>
<dbReference type="GO" id="GO:0003824">
    <property type="term" value="F:catalytic activity"/>
    <property type="evidence" value="ECO:0007669"/>
    <property type="project" value="UniProtKB-ARBA"/>
</dbReference>
<feature type="domain" description="Aerobactin siderophore biosynthesis IucA/IucC-like C-terminal" evidence="1">
    <location>
        <begin position="118"/>
        <end position="192"/>
    </location>
</feature>
<dbReference type="Pfam" id="PF11575">
    <property type="entry name" value="FhuF_C"/>
    <property type="match status" value="1"/>
</dbReference>
<evidence type="ECO:0000313" key="3">
    <source>
        <dbReference type="EMBL" id="OMH98726.1"/>
    </source>
</evidence>
<dbReference type="InterPro" id="IPR022770">
    <property type="entry name" value="IucA/IucC-like_C"/>
</dbReference>
<accession>A0A1R1Q856</accession>
<protein>
    <submittedName>
        <fullName evidence="3">Siderophore biosynthesis protein</fullName>
    </submittedName>
</protein>
<evidence type="ECO:0000259" key="2">
    <source>
        <dbReference type="Pfam" id="PF11575"/>
    </source>
</evidence>
<name>A0A1R1RZV9_9BACI</name>
<dbReference type="EMBL" id="MTJL01000052">
    <property type="protein sequence ID" value="OMH98726.1"/>
    <property type="molecule type" value="Genomic_DNA"/>
</dbReference>